<proteinExistence type="predicted"/>
<gene>
    <name evidence="1" type="ORF">Mal52_31420</name>
</gene>
<dbReference type="KEGG" id="sdyn:Mal52_31420"/>
<evidence type="ECO:0000313" key="2">
    <source>
        <dbReference type="Proteomes" id="UP000319383"/>
    </source>
</evidence>
<accession>A0A517ZQ88</accession>
<protein>
    <submittedName>
        <fullName evidence="1">Uncharacterized protein</fullName>
    </submittedName>
</protein>
<evidence type="ECO:0000313" key="1">
    <source>
        <dbReference type="EMBL" id="QDU44656.1"/>
    </source>
</evidence>
<keyword evidence="2" id="KW-1185">Reference proteome</keyword>
<dbReference type="Proteomes" id="UP000319383">
    <property type="component" value="Chromosome"/>
</dbReference>
<dbReference type="RefSeq" id="WP_145376981.1">
    <property type="nucleotide sequence ID" value="NZ_CP036276.1"/>
</dbReference>
<dbReference type="AlphaFoldDB" id="A0A517ZQ88"/>
<reference evidence="1 2" key="1">
    <citation type="submission" date="2019-02" db="EMBL/GenBank/DDBJ databases">
        <title>Deep-cultivation of Planctomycetes and their phenomic and genomic characterization uncovers novel biology.</title>
        <authorList>
            <person name="Wiegand S."/>
            <person name="Jogler M."/>
            <person name="Boedeker C."/>
            <person name="Pinto D."/>
            <person name="Vollmers J."/>
            <person name="Rivas-Marin E."/>
            <person name="Kohn T."/>
            <person name="Peeters S.H."/>
            <person name="Heuer A."/>
            <person name="Rast P."/>
            <person name="Oberbeckmann S."/>
            <person name="Bunk B."/>
            <person name="Jeske O."/>
            <person name="Meyerdierks A."/>
            <person name="Storesund J.E."/>
            <person name="Kallscheuer N."/>
            <person name="Luecker S."/>
            <person name="Lage O.M."/>
            <person name="Pohl T."/>
            <person name="Merkel B.J."/>
            <person name="Hornburger P."/>
            <person name="Mueller R.-W."/>
            <person name="Bruemmer F."/>
            <person name="Labrenz M."/>
            <person name="Spormann A.M."/>
            <person name="Op den Camp H."/>
            <person name="Overmann J."/>
            <person name="Amann R."/>
            <person name="Jetten M.S.M."/>
            <person name="Mascher T."/>
            <person name="Medema M.H."/>
            <person name="Devos D.P."/>
            <person name="Kaster A.-K."/>
            <person name="Ovreas L."/>
            <person name="Rohde M."/>
            <person name="Galperin M.Y."/>
            <person name="Jogler C."/>
        </authorList>
    </citation>
    <scope>NUCLEOTIDE SEQUENCE [LARGE SCALE GENOMIC DNA]</scope>
    <source>
        <strain evidence="1 2">Mal52</strain>
    </source>
</reference>
<organism evidence="1 2">
    <name type="scientific">Symmachiella dynata</name>
    <dbReference type="NCBI Taxonomy" id="2527995"/>
    <lineage>
        <taxon>Bacteria</taxon>
        <taxon>Pseudomonadati</taxon>
        <taxon>Planctomycetota</taxon>
        <taxon>Planctomycetia</taxon>
        <taxon>Planctomycetales</taxon>
        <taxon>Planctomycetaceae</taxon>
        <taxon>Symmachiella</taxon>
    </lineage>
</organism>
<sequence>MSRFKPRFATAATPNERMDALCEFIEYWLGPRMDEYGEPNEAVNACSLPMPLRILYQFAGRWPGFDKRRESIWAVGAFSCQDSLRSLNKLEVSGKNRVRFIDENQGCWVCSTQTDGDDPPVWCDGDLWDEDGEPLQGEKKVCESLSRFLVTFVLQEITVGSRLCLSDNGLSKRFEETKDKAVVVWENGPYVYGSEASFFLWNHVLVANLWGSLCFGANDDRALRFLRENQGEVFTIGLMAGLPWRLDIRQDGSAYLRYFDWPVEEEAEVGGGTFDFGSLLKLLTEEISPEGHSANSPVLFLQRRGQSYTEGNHFLNEKTVSELFEQALRNLAPSNDELPRFYRERWPY</sequence>
<name>A0A517ZQ88_9PLAN</name>
<dbReference type="EMBL" id="CP036276">
    <property type="protein sequence ID" value="QDU44656.1"/>
    <property type="molecule type" value="Genomic_DNA"/>
</dbReference>